<evidence type="ECO:0000313" key="6">
    <source>
        <dbReference type="Proteomes" id="UP001456562"/>
    </source>
</evidence>
<evidence type="ECO:0000256" key="1">
    <source>
        <dbReference type="ARBA" id="ARBA00007905"/>
    </source>
</evidence>
<dbReference type="EMBL" id="JBEJUE010000038">
    <property type="protein sequence ID" value="MER0428560.1"/>
    <property type="molecule type" value="Genomic_DNA"/>
</dbReference>
<dbReference type="Gene3D" id="3.20.20.100">
    <property type="entry name" value="NADP-dependent oxidoreductase domain"/>
    <property type="match status" value="1"/>
</dbReference>
<dbReference type="PANTHER" id="PTHR43827:SF3">
    <property type="entry name" value="NADP-DEPENDENT OXIDOREDUCTASE DOMAIN-CONTAINING PROTEIN"/>
    <property type="match status" value="1"/>
</dbReference>
<dbReference type="InterPro" id="IPR018170">
    <property type="entry name" value="Aldo/ket_reductase_CS"/>
</dbReference>
<proteinExistence type="inferred from homology"/>
<dbReference type="Proteomes" id="UP001456562">
    <property type="component" value="Unassembled WGS sequence"/>
</dbReference>
<evidence type="ECO:0000256" key="3">
    <source>
        <dbReference type="ARBA" id="ARBA00023002"/>
    </source>
</evidence>
<comment type="caution">
    <text evidence="5">The sequence shown here is derived from an EMBL/GenBank/DDBJ whole genome shotgun (WGS) entry which is preliminary data.</text>
</comment>
<dbReference type="PRINTS" id="PR00069">
    <property type="entry name" value="ALDKETRDTASE"/>
</dbReference>
<dbReference type="SUPFAM" id="SSF51430">
    <property type="entry name" value="NAD(P)-linked oxidoreductase"/>
    <property type="match status" value="1"/>
</dbReference>
<dbReference type="InterPro" id="IPR036812">
    <property type="entry name" value="NAD(P)_OxRdtase_dom_sf"/>
</dbReference>
<evidence type="ECO:0000256" key="2">
    <source>
        <dbReference type="ARBA" id="ARBA00022857"/>
    </source>
</evidence>
<dbReference type="InterPro" id="IPR020471">
    <property type="entry name" value="AKR"/>
</dbReference>
<keyword evidence="2" id="KW-0521">NADP</keyword>
<dbReference type="PROSITE" id="PS00062">
    <property type="entry name" value="ALDOKETO_REDUCTASE_2"/>
    <property type="match status" value="1"/>
</dbReference>
<reference evidence="5 6" key="1">
    <citation type="submission" date="2024-01" db="EMBL/GenBank/DDBJ databases">
        <title>Metagenomic exploration of the rhizosphere soil microbial community and their significance in facilitating the development of wild simulated ginseng.</title>
        <authorList>
            <person name="Huang J."/>
        </authorList>
    </citation>
    <scope>NUCLEOTIDE SEQUENCE [LARGE SCALE GENOMIC DNA]</scope>
    <source>
        <strain evidence="5 6">WY141</strain>
    </source>
</reference>
<keyword evidence="3" id="KW-0560">Oxidoreductase</keyword>
<dbReference type="PANTHER" id="PTHR43827">
    <property type="entry name" value="2,5-DIKETO-D-GLUCONIC ACID REDUCTASE"/>
    <property type="match status" value="1"/>
</dbReference>
<dbReference type="PROSITE" id="PS00798">
    <property type="entry name" value="ALDOKETO_REDUCTASE_1"/>
    <property type="match status" value="1"/>
</dbReference>
<name>A0ABV1QBS1_STRMI</name>
<keyword evidence="6" id="KW-1185">Reference proteome</keyword>
<evidence type="ECO:0000313" key="5">
    <source>
        <dbReference type="EMBL" id="MER0428560.1"/>
    </source>
</evidence>
<comment type="similarity">
    <text evidence="1">Belongs to the aldo/keto reductase family.</text>
</comment>
<sequence length="275" mass="30829">MRSLTLNNGVPVPQLGLGVWPLTDTQAYDAVSHALTAGYRHIDTAHVYNNEAGVGRAIRDARVPRQDIFLTTKLWNAHQGYEAALRAFDASLQQLGTDYLDLYLIHWPVPEQQLYVESYQALERLHLDGRIRAIGVSNFTAATLDRLLARTDTLPALNQIELHPYFQQRRMRKLSARQSIATGAWSPLAQGGALLHEPALMQIAEQHGKSPAQVVIRWHLQLGNVVTPRSMTPSRITENFAVFDFRLSHEQMQKIAALDNGGRIGPDPDTFNRRG</sequence>
<organism evidence="5 6">
    <name type="scientific">Streptomyces microflavus</name>
    <name type="common">Streptomyces lipmanii</name>
    <dbReference type="NCBI Taxonomy" id="1919"/>
    <lineage>
        <taxon>Bacteria</taxon>
        <taxon>Bacillati</taxon>
        <taxon>Actinomycetota</taxon>
        <taxon>Actinomycetes</taxon>
        <taxon>Kitasatosporales</taxon>
        <taxon>Streptomycetaceae</taxon>
        <taxon>Streptomyces</taxon>
    </lineage>
</organism>
<evidence type="ECO:0000259" key="4">
    <source>
        <dbReference type="Pfam" id="PF00248"/>
    </source>
</evidence>
<dbReference type="Pfam" id="PF00248">
    <property type="entry name" value="Aldo_ket_red"/>
    <property type="match status" value="1"/>
</dbReference>
<dbReference type="RefSeq" id="WP_350240656.1">
    <property type="nucleotide sequence ID" value="NZ_JBEJUE010000038.1"/>
</dbReference>
<protein>
    <submittedName>
        <fullName evidence="5">Aldo/keto reductase</fullName>
    </submittedName>
</protein>
<gene>
    <name evidence="5" type="ORF">ABR748_30755</name>
</gene>
<accession>A0ABV1QBS1</accession>
<feature type="domain" description="NADP-dependent oxidoreductase" evidence="4">
    <location>
        <begin position="15"/>
        <end position="259"/>
    </location>
</feature>
<dbReference type="InterPro" id="IPR023210">
    <property type="entry name" value="NADP_OxRdtase_dom"/>
</dbReference>
<dbReference type="PIRSF" id="PIRSF000097">
    <property type="entry name" value="AKR"/>
    <property type="match status" value="1"/>
</dbReference>